<dbReference type="EMBL" id="BTCM01000003">
    <property type="protein sequence ID" value="GMK56957.1"/>
    <property type="molecule type" value="Genomic_DNA"/>
</dbReference>
<keyword evidence="3" id="KW-1185">Reference proteome</keyword>
<name>A0AAD3TU64_9TREE</name>
<dbReference type="Proteomes" id="UP001222932">
    <property type="component" value="Unassembled WGS sequence"/>
</dbReference>
<reference evidence="2" key="1">
    <citation type="journal article" date="2023" name="BMC Genomics">
        <title>Chromosome-level genome assemblies of Cutaneotrichosporon spp. (Trichosporonales, Basidiomycota) reveal imbalanced evolution between nucleotide sequences and chromosome synteny.</title>
        <authorList>
            <person name="Kobayashi Y."/>
            <person name="Kayamori A."/>
            <person name="Aoki K."/>
            <person name="Shiwa Y."/>
            <person name="Matsutani M."/>
            <person name="Fujita N."/>
            <person name="Sugita T."/>
            <person name="Iwasaki W."/>
            <person name="Tanaka N."/>
            <person name="Takashima M."/>
        </authorList>
    </citation>
    <scope>NUCLEOTIDE SEQUENCE</scope>
    <source>
        <strain evidence="2">HIS016</strain>
    </source>
</reference>
<organism evidence="2 3">
    <name type="scientific">Cutaneotrichosporon spelunceum</name>
    <dbReference type="NCBI Taxonomy" id="1672016"/>
    <lineage>
        <taxon>Eukaryota</taxon>
        <taxon>Fungi</taxon>
        <taxon>Dikarya</taxon>
        <taxon>Basidiomycota</taxon>
        <taxon>Agaricomycotina</taxon>
        <taxon>Tremellomycetes</taxon>
        <taxon>Trichosporonales</taxon>
        <taxon>Trichosporonaceae</taxon>
        <taxon>Cutaneotrichosporon</taxon>
    </lineage>
</organism>
<feature type="compositionally biased region" description="Low complexity" evidence="1">
    <location>
        <begin position="172"/>
        <end position="184"/>
    </location>
</feature>
<sequence length="333" mass="36165">MGKLAPREADLRAMDLLRAIHREVLTREPLRILQGAGLDLRLQTILDAAASGDENVTAAWEAFVNRIAADRGRTALPRRATASDTLLEPSASSTRVAARVVARDRARAAARWVPLAESYWNASGERLQRAELANEREATPAPVFVYDEPPEHLQPDTATDQQEDDDMRTFRVSGSTSASESVSAPRAVASGLTRRRRLSVSPPLSEESMSWLREYGTQRRQRDESPPLRRVRRRINDGRRFGIVFDASGMPVTGGATPDEGSGREGDEVSGSGNVVGEQAEIENANVSTGAGAVEEAVAVTDDADGPLPDLPFTLMTPHDMFTGLEAFGHEEV</sequence>
<reference evidence="2" key="2">
    <citation type="submission" date="2023-06" db="EMBL/GenBank/DDBJ databases">
        <authorList>
            <person name="Kobayashi Y."/>
            <person name="Kayamori A."/>
            <person name="Aoki K."/>
            <person name="Shiwa Y."/>
            <person name="Fujita N."/>
            <person name="Sugita T."/>
            <person name="Iwasaki W."/>
            <person name="Tanaka N."/>
            <person name="Takashima M."/>
        </authorList>
    </citation>
    <scope>NUCLEOTIDE SEQUENCE</scope>
    <source>
        <strain evidence="2">HIS016</strain>
    </source>
</reference>
<gene>
    <name evidence="2" type="ORF">CspeluHIS016_0307970</name>
</gene>
<feature type="compositionally biased region" description="Basic and acidic residues" evidence="1">
    <location>
        <begin position="216"/>
        <end position="227"/>
    </location>
</feature>
<proteinExistence type="predicted"/>
<evidence type="ECO:0000256" key="1">
    <source>
        <dbReference type="SAM" id="MobiDB-lite"/>
    </source>
</evidence>
<accession>A0AAD3TU64</accession>
<feature type="region of interest" description="Disordered" evidence="1">
    <location>
        <begin position="145"/>
        <end position="233"/>
    </location>
</feature>
<comment type="caution">
    <text evidence="2">The sequence shown here is derived from an EMBL/GenBank/DDBJ whole genome shotgun (WGS) entry which is preliminary data.</text>
</comment>
<protein>
    <submittedName>
        <fullName evidence="2">Uncharacterized protein</fullName>
    </submittedName>
</protein>
<evidence type="ECO:0000313" key="2">
    <source>
        <dbReference type="EMBL" id="GMK56957.1"/>
    </source>
</evidence>
<evidence type="ECO:0000313" key="3">
    <source>
        <dbReference type="Proteomes" id="UP001222932"/>
    </source>
</evidence>
<feature type="region of interest" description="Disordered" evidence="1">
    <location>
        <begin position="247"/>
        <end position="273"/>
    </location>
</feature>
<dbReference type="AlphaFoldDB" id="A0AAD3TU64"/>